<reference evidence="2" key="1">
    <citation type="submission" date="2016-03" db="EMBL/GenBank/DDBJ databases">
        <authorList>
            <person name="Ploux O."/>
        </authorList>
    </citation>
    <scope>NUCLEOTIDE SEQUENCE</scope>
    <source>
        <strain evidence="2">UC10</strain>
    </source>
</reference>
<name>A0A1Y5Q915_9GAMM</name>
<organism evidence="2">
    <name type="scientific">uncultured Stenotrophomonas sp</name>
    <dbReference type="NCBI Taxonomy" id="165438"/>
    <lineage>
        <taxon>Bacteria</taxon>
        <taxon>Pseudomonadati</taxon>
        <taxon>Pseudomonadota</taxon>
        <taxon>Gammaproteobacteria</taxon>
        <taxon>Lysobacterales</taxon>
        <taxon>Lysobacteraceae</taxon>
        <taxon>Stenotrophomonas</taxon>
        <taxon>environmental samples</taxon>
    </lineage>
</organism>
<proteinExistence type="predicted"/>
<evidence type="ECO:0000256" key="1">
    <source>
        <dbReference type="SAM" id="MobiDB-lite"/>
    </source>
</evidence>
<gene>
    <name evidence="2" type="ORF">STPYR_12769</name>
</gene>
<protein>
    <submittedName>
        <fullName evidence="2">Uncharacterized protein</fullName>
    </submittedName>
</protein>
<accession>A0A1Y5Q915</accession>
<feature type="region of interest" description="Disordered" evidence="1">
    <location>
        <begin position="90"/>
        <end position="127"/>
    </location>
</feature>
<dbReference type="EMBL" id="FLTS01000001">
    <property type="protein sequence ID" value="SBV37826.1"/>
    <property type="molecule type" value="Genomic_DNA"/>
</dbReference>
<evidence type="ECO:0000313" key="2">
    <source>
        <dbReference type="EMBL" id="SBV37826.1"/>
    </source>
</evidence>
<sequence length="127" mass="12871">MKRKLTHAVRALIRRRWKPADMPACRAQMAAAAAALDDNAPGLQGADALALREQLRVDAGRRMQAALPLVCAPVPCAGVEAARAAGSVGMGGYASRSGSPVDGSSLGAPVAGNSDPVSCVDSGRGSY</sequence>
<dbReference type="AlphaFoldDB" id="A0A1Y5Q915"/>